<organism evidence="1 2">
    <name type="scientific">Aequorivita ciconiae</name>
    <dbReference type="NCBI Taxonomy" id="2494375"/>
    <lineage>
        <taxon>Bacteria</taxon>
        <taxon>Pseudomonadati</taxon>
        <taxon>Bacteroidota</taxon>
        <taxon>Flavobacteriia</taxon>
        <taxon>Flavobacteriales</taxon>
        <taxon>Flavobacteriaceae</taxon>
        <taxon>Aequorivita</taxon>
    </lineage>
</organism>
<dbReference type="KEGG" id="aev:EI546_03655"/>
<proteinExistence type="predicted"/>
<dbReference type="EMBL" id="CP034951">
    <property type="protein sequence ID" value="QAA80879.1"/>
    <property type="molecule type" value="Genomic_DNA"/>
</dbReference>
<protein>
    <submittedName>
        <fullName evidence="1">Uncharacterized protein</fullName>
    </submittedName>
</protein>
<dbReference type="Proteomes" id="UP000285517">
    <property type="component" value="Chromosome"/>
</dbReference>
<evidence type="ECO:0000313" key="1">
    <source>
        <dbReference type="EMBL" id="QAA80879.1"/>
    </source>
</evidence>
<gene>
    <name evidence="1" type="ORF">EI546_03655</name>
</gene>
<dbReference type="AlphaFoldDB" id="A0A410G0V1"/>
<keyword evidence="2" id="KW-1185">Reference proteome</keyword>
<name>A0A410G0V1_9FLAO</name>
<reference evidence="1 2" key="1">
    <citation type="submission" date="2019-01" db="EMBL/GenBank/DDBJ databases">
        <title>Complete genome sequencing of Aequorivita sp. H23M31.</title>
        <authorList>
            <person name="Bae J.-W."/>
        </authorList>
    </citation>
    <scope>NUCLEOTIDE SEQUENCE [LARGE SCALE GENOMIC DNA]</scope>
    <source>
        <strain evidence="1 2">H23M31</strain>
    </source>
</reference>
<dbReference type="RefSeq" id="WP_128249272.1">
    <property type="nucleotide sequence ID" value="NZ_CP034951.1"/>
</dbReference>
<accession>A0A410G0V1</accession>
<dbReference type="OrthoDB" id="3036093at2"/>
<sequence length="605" mass="70370">MNNYYYIPVNSLNFNNILSSESISPFSFYEKRGYGFKRFERISANPFPNSILAYSKVTIVDALKSDREEFGIYVAIPKSCFSNNLREVRSGEVTVLQTDSTIYLNWKECFFIVSSDIEKSKLMASTRRSLEIKHSDLYLANIFLIDDYRFDIVSWDEKFLDSVRDYKNVNHEQILIDQKINKLKGFIYGFVAGKLKEQPDEIAEGKRYFQDFINSYSVLINELSVVSNERKSPKRVDKKRTTSEFSHLKDIKERISILFSENEQIELDKFFKNSFGINNDQLELFQTLKYNNTNNSIYSIVSVFLKERNKDLYGIDELLNALIDNAEKFLSRPSSHGYKVLEETFNDYRLLIASKISEYQKETSLSVTFENLPFSVEKDLSVKKAEFSELSDSDNNSYNLIINELLSRLELSTTDEIAQQRLDIIQNTAQALKLNNTSSTEDIEYLRRLYKSLKTVGVGFKIEESSNLALQSLSCFMARYSEMDKLQDYMEKNKYKNYGLTYGLWGAAYGYANISKILLEPLETMDDVLKIIENYTSEFILNRSIDEHRLDRFLDTAQITDSKSPIVEWVIKKENIVEEPKITYKKEESFIDVIQANSTLNKNPD</sequence>
<evidence type="ECO:0000313" key="2">
    <source>
        <dbReference type="Proteomes" id="UP000285517"/>
    </source>
</evidence>